<dbReference type="InParanoid" id="A0A251U410"/>
<dbReference type="Proteomes" id="UP000215914">
    <property type="component" value="Chromosome 8"/>
</dbReference>
<dbReference type="Gramene" id="mRNA:HanXRQr2_Chr08g0330601">
    <property type="protein sequence ID" value="mRNA:HanXRQr2_Chr08g0330601"/>
    <property type="gene ID" value="HanXRQr2_Chr08g0330601"/>
</dbReference>
<dbReference type="EMBL" id="CM007897">
    <property type="protein sequence ID" value="OTG18078.1"/>
    <property type="molecule type" value="Genomic_DNA"/>
</dbReference>
<reference evidence="1 3" key="1">
    <citation type="journal article" date="2017" name="Nature">
        <title>The sunflower genome provides insights into oil metabolism, flowering and Asterid evolution.</title>
        <authorList>
            <person name="Badouin H."/>
            <person name="Gouzy J."/>
            <person name="Grassa C.J."/>
            <person name="Murat F."/>
            <person name="Staton S.E."/>
            <person name="Cottret L."/>
            <person name="Lelandais-Briere C."/>
            <person name="Owens G.L."/>
            <person name="Carrere S."/>
            <person name="Mayjonade B."/>
            <person name="Legrand L."/>
            <person name="Gill N."/>
            <person name="Kane N.C."/>
            <person name="Bowers J.E."/>
            <person name="Hubner S."/>
            <person name="Bellec A."/>
            <person name="Berard A."/>
            <person name="Berges H."/>
            <person name="Blanchet N."/>
            <person name="Boniface M.C."/>
            <person name="Brunel D."/>
            <person name="Catrice O."/>
            <person name="Chaidir N."/>
            <person name="Claudel C."/>
            <person name="Donnadieu C."/>
            <person name="Faraut T."/>
            <person name="Fievet G."/>
            <person name="Helmstetter N."/>
            <person name="King M."/>
            <person name="Knapp S.J."/>
            <person name="Lai Z."/>
            <person name="Le Paslier M.C."/>
            <person name="Lippi Y."/>
            <person name="Lorenzon L."/>
            <person name="Mandel J.R."/>
            <person name="Marage G."/>
            <person name="Marchand G."/>
            <person name="Marquand E."/>
            <person name="Bret-Mestries E."/>
            <person name="Morien E."/>
            <person name="Nambeesan S."/>
            <person name="Nguyen T."/>
            <person name="Pegot-Espagnet P."/>
            <person name="Pouilly N."/>
            <person name="Raftis F."/>
            <person name="Sallet E."/>
            <person name="Schiex T."/>
            <person name="Thomas J."/>
            <person name="Vandecasteele C."/>
            <person name="Vares D."/>
            <person name="Vear F."/>
            <person name="Vautrin S."/>
            <person name="Crespi M."/>
            <person name="Mangin B."/>
            <person name="Burke J.M."/>
            <person name="Salse J."/>
            <person name="Munos S."/>
            <person name="Vincourt P."/>
            <person name="Rieseberg L.H."/>
            <person name="Langlade N.B."/>
        </authorList>
    </citation>
    <scope>NUCLEOTIDE SEQUENCE [LARGE SCALE GENOMIC DNA]</scope>
    <source>
        <strain evidence="3">cv. SF193</strain>
        <tissue evidence="1">Leaves</tissue>
    </source>
</reference>
<name>A0A251U410_HELAN</name>
<dbReference type="EMBL" id="MNCJ02000323">
    <property type="protein sequence ID" value="KAF5794656.1"/>
    <property type="molecule type" value="Genomic_DNA"/>
</dbReference>
<evidence type="ECO:0000313" key="1">
    <source>
        <dbReference type="EMBL" id="KAF5794656.1"/>
    </source>
</evidence>
<dbReference type="AlphaFoldDB" id="A0A251U410"/>
<keyword evidence="3" id="KW-1185">Reference proteome</keyword>
<evidence type="ECO:0000313" key="2">
    <source>
        <dbReference type="EMBL" id="OTG18078.1"/>
    </source>
</evidence>
<protein>
    <submittedName>
        <fullName evidence="2">Uncharacterized protein</fullName>
    </submittedName>
</protein>
<proteinExistence type="predicted"/>
<organism evidence="2 3">
    <name type="scientific">Helianthus annuus</name>
    <name type="common">Common sunflower</name>
    <dbReference type="NCBI Taxonomy" id="4232"/>
    <lineage>
        <taxon>Eukaryota</taxon>
        <taxon>Viridiplantae</taxon>
        <taxon>Streptophyta</taxon>
        <taxon>Embryophyta</taxon>
        <taxon>Tracheophyta</taxon>
        <taxon>Spermatophyta</taxon>
        <taxon>Magnoliopsida</taxon>
        <taxon>eudicotyledons</taxon>
        <taxon>Gunneridae</taxon>
        <taxon>Pentapetalae</taxon>
        <taxon>asterids</taxon>
        <taxon>campanulids</taxon>
        <taxon>Asterales</taxon>
        <taxon>Asteraceae</taxon>
        <taxon>Asteroideae</taxon>
        <taxon>Heliantheae alliance</taxon>
        <taxon>Heliantheae</taxon>
        <taxon>Helianthus</taxon>
    </lineage>
</organism>
<reference evidence="2" key="2">
    <citation type="submission" date="2017-02" db="EMBL/GenBank/DDBJ databases">
        <title>Sunflower complete genome.</title>
        <authorList>
            <person name="Langlade N."/>
            <person name="Munos S."/>
        </authorList>
    </citation>
    <scope>NUCLEOTIDE SEQUENCE [LARGE SCALE GENOMIC DNA]</scope>
    <source>
        <tissue evidence="2">Leaves</tissue>
    </source>
</reference>
<accession>A0A251U410</accession>
<sequence>MNGGAEGLVAVALVVLVARVAQVVFGSSWWCWFCRWCRFFISSMNRYMELGSGGDEENPLVMRGIRQPSTNLFDALPWILYVQFVDFFGVSTHRRTLSLTGVW</sequence>
<gene>
    <name evidence="2" type="ORF">HannXRQ_Chr08g0219201</name>
    <name evidence="1" type="ORF">HanXRQr2_Chr08g0330601</name>
</gene>
<evidence type="ECO:0000313" key="3">
    <source>
        <dbReference type="Proteomes" id="UP000215914"/>
    </source>
</evidence>
<reference evidence="1" key="3">
    <citation type="submission" date="2020-06" db="EMBL/GenBank/DDBJ databases">
        <title>Helianthus annuus Genome sequencing and assembly Release 2.</title>
        <authorList>
            <person name="Gouzy J."/>
            <person name="Langlade N."/>
            <person name="Munos S."/>
        </authorList>
    </citation>
    <scope>NUCLEOTIDE SEQUENCE</scope>
    <source>
        <tissue evidence="1">Leaves</tissue>
    </source>
</reference>